<evidence type="ECO:0000256" key="3">
    <source>
        <dbReference type="ARBA" id="ARBA00022989"/>
    </source>
</evidence>
<dbReference type="InterPro" id="IPR029095">
    <property type="entry name" value="NarX-like_N"/>
</dbReference>
<evidence type="ECO:0000256" key="2">
    <source>
        <dbReference type="ARBA" id="ARBA00022692"/>
    </source>
</evidence>
<proteinExistence type="predicted"/>
<dbReference type="GO" id="GO:0016020">
    <property type="term" value="C:membrane"/>
    <property type="evidence" value="ECO:0007669"/>
    <property type="project" value="UniProtKB-SubCell"/>
</dbReference>
<dbReference type="Pfam" id="PF03861">
    <property type="entry name" value="ANTAR"/>
    <property type="match status" value="1"/>
</dbReference>
<dbReference type="SUPFAM" id="SSF52172">
    <property type="entry name" value="CheY-like"/>
    <property type="match status" value="1"/>
</dbReference>
<dbReference type="InterPro" id="IPR036388">
    <property type="entry name" value="WH-like_DNA-bd_sf"/>
</dbReference>
<comment type="subcellular location">
    <subcellularLocation>
        <location evidence="1">Membrane</location>
        <topology evidence="1">Multi-pass membrane protein</topology>
    </subcellularLocation>
</comment>
<keyword evidence="3" id="KW-1133">Transmembrane helix</keyword>
<reference evidence="7" key="2">
    <citation type="submission" date="2014-11" db="EMBL/GenBank/DDBJ databases">
        <title>Draft genome sequence of Hydrogenophaga intermedia S1.</title>
        <authorList>
            <person name="Gan H.M."/>
            <person name="Chew T.H."/>
            <person name="Stolz A."/>
        </authorList>
    </citation>
    <scope>NUCLEOTIDE SEQUENCE [LARGE SCALE GENOMIC DNA]</scope>
    <source>
        <strain evidence="7">S1</strain>
    </source>
</reference>
<dbReference type="EMBL" id="CCAE010000015">
    <property type="protein sequence ID" value="CDN87816.1"/>
    <property type="molecule type" value="Genomic_DNA"/>
</dbReference>
<dbReference type="PROSITE" id="PS50921">
    <property type="entry name" value="ANTAR"/>
    <property type="match status" value="1"/>
</dbReference>
<dbReference type="Pfam" id="PF13675">
    <property type="entry name" value="PilJ"/>
    <property type="match status" value="2"/>
</dbReference>
<dbReference type="Gene3D" id="3.40.50.2300">
    <property type="match status" value="1"/>
</dbReference>
<organism evidence="6 7">
    <name type="scientific">Hydrogenophaga intermedia</name>
    <dbReference type="NCBI Taxonomy" id="65786"/>
    <lineage>
        <taxon>Bacteria</taxon>
        <taxon>Pseudomonadati</taxon>
        <taxon>Pseudomonadota</taxon>
        <taxon>Betaproteobacteria</taxon>
        <taxon>Burkholderiales</taxon>
        <taxon>Comamonadaceae</taxon>
        <taxon>Hydrogenophaga</taxon>
    </lineage>
</organism>
<dbReference type="RefSeq" id="WP_009520177.1">
    <property type="nucleotide sequence ID" value="NZ_CCAE010000015.1"/>
</dbReference>
<feature type="domain" description="ANTAR" evidence="5">
    <location>
        <begin position="122"/>
        <end position="183"/>
    </location>
</feature>
<evidence type="ECO:0000313" key="6">
    <source>
        <dbReference type="EMBL" id="CDN87816.1"/>
    </source>
</evidence>
<dbReference type="AlphaFoldDB" id="A0A1L1PP44"/>
<evidence type="ECO:0000256" key="4">
    <source>
        <dbReference type="ARBA" id="ARBA00023136"/>
    </source>
</evidence>
<keyword evidence="7" id="KW-1185">Reference proteome</keyword>
<accession>A0A1L1PP44</accession>
<protein>
    <submittedName>
        <fullName evidence="6">Response regulator receiver/ANTAR domain-containing protein</fullName>
    </submittedName>
</protein>
<evidence type="ECO:0000256" key="1">
    <source>
        <dbReference type="ARBA" id="ARBA00004141"/>
    </source>
</evidence>
<sequence length="428" mass="45987">MTSVLVLLDGAKASPLAKDLQAAGLQVPEVLDAVHQLMAGVVRHAPDLVVVDAPLPGEALFQALAALAGTAPRPVLVFTGDVDAQNMARALDAGVQVWAVNGYGAPRLRPLIHLAQARFQREQALREELRDLTQRFEERKLVERAKGILMRARQIPDEDAFQLLRGAAMQTQQRMGQLAQQIIHSARYAEGVNRAGQLRMLSQRVVKLHLLCLAGVDEARHRALLDESAARIDANLALLQRNLSQPTFGDLIAPPSEAWARLKPLLRGAPAAAPAQADALADELLASAERLTASLESAGSVAPLRALNTAGRQRMLSQRYAKCALLALLEPAAVSQHAQAMDEARQAFEQGLAYLQAAPLSTPEIRAAMDAALGAWQQMLAGAALAERATGRERQNRLGAFATASEAVLDAVERLTAQVEHSMQLLMG</sequence>
<keyword evidence="4" id="KW-0472">Membrane</keyword>
<name>A0A1L1PP44_HYDIT</name>
<dbReference type="InterPro" id="IPR011006">
    <property type="entry name" value="CheY-like_superfamily"/>
</dbReference>
<keyword evidence="2" id="KW-0812">Transmembrane</keyword>
<evidence type="ECO:0000259" key="5">
    <source>
        <dbReference type="PROSITE" id="PS50921"/>
    </source>
</evidence>
<gene>
    <name evidence="6" type="ORF">BN948_02243</name>
</gene>
<dbReference type="Proteomes" id="UP000028878">
    <property type="component" value="Unassembled WGS sequence"/>
</dbReference>
<reference evidence="7" key="1">
    <citation type="submission" date="2014-02" db="EMBL/GenBank/DDBJ databases">
        <authorList>
            <person name="Gan H."/>
        </authorList>
    </citation>
    <scope>NUCLEOTIDE SEQUENCE [LARGE SCALE GENOMIC DNA]</scope>
    <source>
        <strain evidence="7">S1</strain>
    </source>
</reference>
<dbReference type="InterPro" id="IPR005561">
    <property type="entry name" value="ANTAR"/>
</dbReference>
<dbReference type="Gene3D" id="1.10.10.10">
    <property type="entry name" value="Winged helix-like DNA-binding domain superfamily/Winged helix DNA-binding domain"/>
    <property type="match status" value="1"/>
</dbReference>
<dbReference type="GO" id="GO:0003723">
    <property type="term" value="F:RNA binding"/>
    <property type="evidence" value="ECO:0007669"/>
    <property type="project" value="InterPro"/>
</dbReference>
<evidence type="ECO:0000313" key="7">
    <source>
        <dbReference type="Proteomes" id="UP000028878"/>
    </source>
</evidence>
<dbReference type="SMART" id="SM01012">
    <property type="entry name" value="ANTAR"/>
    <property type="match status" value="1"/>
</dbReference>